<gene>
    <name evidence="3" type="ORF">UFOPK1392_01109</name>
    <name evidence="4" type="ORF">UFOPK3733_00569</name>
</gene>
<keyword evidence="1" id="KW-0808">Transferase</keyword>
<proteinExistence type="predicted"/>
<dbReference type="Pfam" id="PF13649">
    <property type="entry name" value="Methyltransf_25"/>
    <property type="match status" value="1"/>
</dbReference>
<dbReference type="EMBL" id="CAFBNC010000018">
    <property type="protein sequence ID" value="CAB4929279.1"/>
    <property type="molecule type" value="Genomic_DNA"/>
</dbReference>
<dbReference type="GO" id="GO:0016740">
    <property type="term" value="F:transferase activity"/>
    <property type="evidence" value="ECO:0007669"/>
    <property type="project" value="UniProtKB-KW"/>
</dbReference>
<dbReference type="PANTHER" id="PTHR43861:SF3">
    <property type="entry name" value="PUTATIVE (AFU_ORTHOLOGUE AFUA_2G14390)-RELATED"/>
    <property type="match status" value="1"/>
</dbReference>
<dbReference type="SUPFAM" id="SSF53335">
    <property type="entry name" value="S-adenosyl-L-methionine-dependent methyltransferases"/>
    <property type="match status" value="1"/>
</dbReference>
<accession>A0A6J5YD41</accession>
<protein>
    <submittedName>
        <fullName evidence="3">Unannotated protein</fullName>
    </submittedName>
</protein>
<dbReference type="Gene3D" id="3.40.50.150">
    <property type="entry name" value="Vaccinia Virus protein VP39"/>
    <property type="match status" value="1"/>
</dbReference>
<evidence type="ECO:0000313" key="4">
    <source>
        <dbReference type="EMBL" id="CAB4929279.1"/>
    </source>
</evidence>
<organism evidence="3">
    <name type="scientific">freshwater metagenome</name>
    <dbReference type="NCBI Taxonomy" id="449393"/>
    <lineage>
        <taxon>unclassified sequences</taxon>
        <taxon>metagenomes</taxon>
        <taxon>ecological metagenomes</taxon>
    </lineage>
</organism>
<evidence type="ECO:0000259" key="2">
    <source>
        <dbReference type="Pfam" id="PF13649"/>
    </source>
</evidence>
<dbReference type="CDD" id="cd02440">
    <property type="entry name" value="AdoMet_MTases"/>
    <property type="match status" value="1"/>
</dbReference>
<name>A0A6J5YD41_9ZZZZ</name>
<dbReference type="AlphaFoldDB" id="A0A6J5YD41"/>
<evidence type="ECO:0000256" key="1">
    <source>
        <dbReference type="ARBA" id="ARBA00022679"/>
    </source>
</evidence>
<dbReference type="EMBL" id="CAEMXZ010000039">
    <property type="protein sequence ID" value="CAB4323355.1"/>
    <property type="molecule type" value="Genomic_DNA"/>
</dbReference>
<dbReference type="PANTHER" id="PTHR43861">
    <property type="entry name" value="TRANS-ACONITATE 2-METHYLTRANSFERASE-RELATED"/>
    <property type="match status" value="1"/>
</dbReference>
<dbReference type="InterPro" id="IPR041698">
    <property type="entry name" value="Methyltransf_25"/>
</dbReference>
<reference evidence="3" key="1">
    <citation type="submission" date="2020-05" db="EMBL/GenBank/DDBJ databases">
        <authorList>
            <person name="Chiriac C."/>
            <person name="Salcher M."/>
            <person name="Ghai R."/>
            <person name="Kavagutti S V."/>
        </authorList>
    </citation>
    <scope>NUCLEOTIDE SEQUENCE</scope>
</reference>
<dbReference type="InterPro" id="IPR029063">
    <property type="entry name" value="SAM-dependent_MTases_sf"/>
</dbReference>
<feature type="domain" description="Methyltransferase" evidence="2">
    <location>
        <begin position="38"/>
        <end position="129"/>
    </location>
</feature>
<sequence>MDASDWNARYNTAELIWKGEPNQFLPPEVADLPVGRAVDLACGEGRNAVWLATQGWDVTGVDFSDVGIAKAGNLATEHGVSGTWVTADATTWTPPVGGFDLVIVFYLQLPAQQLAAALHTAVASLAADGTFLMVAHDLLNLSEGHGGPQSPDVLTTAEGVVDSLAAAELKLGFELIIERAGRIDRVVSTPDGDRTAIDTIVRARRVGSGAF</sequence>
<evidence type="ECO:0000313" key="3">
    <source>
        <dbReference type="EMBL" id="CAB4323355.1"/>
    </source>
</evidence>